<keyword evidence="3" id="KW-1185">Reference proteome</keyword>
<sequence length="56" mass="6162">MSHAGCPKCGAAISGENKSCSSCGAVRILLLFPLMEYTLIWYRAAPSSRTQYTYTR</sequence>
<dbReference type="GeneID" id="70245054"/>
<evidence type="ECO:0000313" key="2">
    <source>
        <dbReference type="EMBL" id="KAH8705013.1"/>
    </source>
</evidence>
<evidence type="ECO:0000259" key="1">
    <source>
        <dbReference type="Pfam" id="PF13240"/>
    </source>
</evidence>
<organism evidence="2 3">
    <name type="scientific">Talaromyces proteolyticus</name>
    <dbReference type="NCBI Taxonomy" id="1131652"/>
    <lineage>
        <taxon>Eukaryota</taxon>
        <taxon>Fungi</taxon>
        <taxon>Dikarya</taxon>
        <taxon>Ascomycota</taxon>
        <taxon>Pezizomycotina</taxon>
        <taxon>Eurotiomycetes</taxon>
        <taxon>Eurotiomycetidae</taxon>
        <taxon>Eurotiales</taxon>
        <taxon>Trichocomaceae</taxon>
        <taxon>Talaromyces</taxon>
        <taxon>Talaromyces sect. Bacilispori</taxon>
    </lineage>
</organism>
<dbReference type="RefSeq" id="XP_046077634.1">
    <property type="nucleotide sequence ID" value="XM_046214767.1"/>
</dbReference>
<reference evidence="2" key="1">
    <citation type="submission" date="2021-12" db="EMBL/GenBank/DDBJ databases">
        <title>Convergent genome expansion in fungi linked to evolution of root-endophyte symbiosis.</title>
        <authorList>
            <consortium name="DOE Joint Genome Institute"/>
            <person name="Ke Y.-H."/>
            <person name="Bonito G."/>
            <person name="Liao H.-L."/>
            <person name="Looney B."/>
            <person name="Rojas-Flechas A."/>
            <person name="Nash J."/>
            <person name="Hameed K."/>
            <person name="Schadt C."/>
            <person name="Martin F."/>
            <person name="Crous P.W."/>
            <person name="Miettinen O."/>
            <person name="Magnuson J.K."/>
            <person name="Labbe J."/>
            <person name="Jacobson D."/>
            <person name="Doktycz M.J."/>
            <person name="Veneault-Fourrey C."/>
            <person name="Kuo A."/>
            <person name="Mondo S."/>
            <person name="Calhoun S."/>
            <person name="Riley R."/>
            <person name="Ohm R."/>
            <person name="LaButti K."/>
            <person name="Andreopoulos B."/>
            <person name="Pangilinan J."/>
            <person name="Nolan M."/>
            <person name="Tritt A."/>
            <person name="Clum A."/>
            <person name="Lipzen A."/>
            <person name="Daum C."/>
            <person name="Barry K."/>
            <person name="Grigoriev I.V."/>
            <person name="Vilgalys R."/>
        </authorList>
    </citation>
    <scope>NUCLEOTIDE SEQUENCE</scope>
    <source>
        <strain evidence="2">PMI_201</strain>
    </source>
</reference>
<accession>A0AAD4Q5W8</accession>
<dbReference type="EMBL" id="JAJTJA010000001">
    <property type="protein sequence ID" value="KAH8705013.1"/>
    <property type="molecule type" value="Genomic_DNA"/>
</dbReference>
<proteinExistence type="predicted"/>
<comment type="caution">
    <text evidence="2">The sequence shown here is derived from an EMBL/GenBank/DDBJ whole genome shotgun (WGS) entry which is preliminary data.</text>
</comment>
<name>A0AAD4Q5W8_9EURO</name>
<feature type="domain" description="Zinc-ribbon" evidence="1">
    <location>
        <begin position="6"/>
        <end position="25"/>
    </location>
</feature>
<evidence type="ECO:0000313" key="3">
    <source>
        <dbReference type="Proteomes" id="UP001201262"/>
    </source>
</evidence>
<gene>
    <name evidence="2" type="ORF">BGW36DRAFT_366649</name>
</gene>
<dbReference type="InterPro" id="IPR026870">
    <property type="entry name" value="Zinc_ribbon_dom"/>
</dbReference>
<protein>
    <recommendedName>
        <fullName evidence="1">Zinc-ribbon domain-containing protein</fullName>
    </recommendedName>
</protein>
<dbReference type="Proteomes" id="UP001201262">
    <property type="component" value="Unassembled WGS sequence"/>
</dbReference>
<dbReference type="Pfam" id="PF13240">
    <property type="entry name" value="Zn_Ribbon_1"/>
    <property type="match status" value="1"/>
</dbReference>
<dbReference type="AlphaFoldDB" id="A0AAD4Q5W8"/>